<sequence>MTQPSAVFHQMLCPLSTNTKSIPHPGRPSRPGQNTAVVAFFSHGSIRPVPSEPFSIPVSPFTSPFNAYR</sequence>
<reference evidence="1" key="1">
    <citation type="submission" date="2023-06" db="EMBL/GenBank/DDBJ databases">
        <title>Genome-scale phylogeny and comparative genomics of the fungal order Sordariales.</title>
        <authorList>
            <consortium name="Lawrence Berkeley National Laboratory"/>
            <person name="Hensen N."/>
            <person name="Bonometti L."/>
            <person name="Westerberg I."/>
            <person name="Brannstrom I.O."/>
            <person name="Guillou S."/>
            <person name="Cros-Aarteil S."/>
            <person name="Calhoun S."/>
            <person name="Haridas S."/>
            <person name="Kuo A."/>
            <person name="Mondo S."/>
            <person name="Pangilinan J."/>
            <person name="Riley R."/>
            <person name="Labutti K."/>
            <person name="Andreopoulos B."/>
            <person name="Lipzen A."/>
            <person name="Chen C."/>
            <person name="Yanf M."/>
            <person name="Daum C."/>
            <person name="Ng V."/>
            <person name="Clum A."/>
            <person name="Steindorff A."/>
            <person name="Ohm R."/>
            <person name="Martin F."/>
            <person name="Silar P."/>
            <person name="Natvig D."/>
            <person name="Lalanne C."/>
            <person name="Gautier V."/>
            <person name="Ament-Velasquez S.L."/>
            <person name="Kruys A."/>
            <person name="Hutchinson M.I."/>
            <person name="Powell A.J."/>
            <person name="Barry K."/>
            <person name="Miller A.N."/>
            <person name="Grigoriev I.V."/>
            <person name="Debuchy R."/>
            <person name="Gladieux P."/>
            <person name="Thoren M.H."/>
            <person name="Johannesson H."/>
        </authorList>
    </citation>
    <scope>NUCLEOTIDE SEQUENCE</scope>
    <source>
        <strain evidence="1">CBS 540.89</strain>
    </source>
</reference>
<dbReference type="Proteomes" id="UP001172159">
    <property type="component" value="Unassembled WGS sequence"/>
</dbReference>
<proteinExistence type="predicted"/>
<organism evidence="1 2">
    <name type="scientific">Apiosordaria backusii</name>
    <dbReference type="NCBI Taxonomy" id="314023"/>
    <lineage>
        <taxon>Eukaryota</taxon>
        <taxon>Fungi</taxon>
        <taxon>Dikarya</taxon>
        <taxon>Ascomycota</taxon>
        <taxon>Pezizomycotina</taxon>
        <taxon>Sordariomycetes</taxon>
        <taxon>Sordariomycetidae</taxon>
        <taxon>Sordariales</taxon>
        <taxon>Lasiosphaeriaceae</taxon>
        <taxon>Apiosordaria</taxon>
    </lineage>
</organism>
<dbReference type="EMBL" id="JAUKTV010000001">
    <property type="protein sequence ID" value="KAK0748192.1"/>
    <property type="molecule type" value="Genomic_DNA"/>
</dbReference>
<evidence type="ECO:0000313" key="2">
    <source>
        <dbReference type="Proteomes" id="UP001172159"/>
    </source>
</evidence>
<evidence type="ECO:0000313" key="1">
    <source>
        <dbReference type="EMBL" id="KAK0748192.1"/>
    </source>
</evidence>
<protein>
    <submittedName>
        <fullName evidence="1">Uncharacterized protein</fullName>
    </submittedName>
</protein>
<gene>
    <name evidence="1" type="ORF">B0T21DRAFT_356036</name>
</gene>
<comment type="caution">
    <text evidence="1">The sequence shown here is derived from an EMBL/GenBank/DDBJ whole genome shotgun (WGS) entry which is preliminary data.</text>
</comment>
<dbReference type="AlphaFoldDB" id="A0AA40EZH9"/>
<keyword evidence="2" id="KW-1185">Reference proteome</keyword>
<accession>A0AA40EZH9</accession>
<name>A0AA40EZH9_9PEZI</name>